<feature type="chain" id="PRO_5016595947" evidence="1">
    <location>
        <begin position="20"/>
        <end position="191"/>
    </location>
</feature>
<evidence type="ECO:0000256" key="1">
    <source>
        <dbReference type="SAM" id="SignalP"/>
    </source>
</evidence>
<proteinExistence type="predicted"/>
<feature type="signal peptide" evidence="1">
    <location>
        <begin position="1"/>
        <end position="19"/>
    </location>
</feature>
<comment type="caution">
    <text evidence="3">The sequence shown here is derived from an EMBL/GenBank/DDBJ whole genome shotgun (WGS) entry which is preliminary data.</text>
</comment>
<protein>
    <submittedName>
        <fullName evidence="3">Polyisoprenoid-binding protein</fullName>
    </submittedName>
</protein>
<dbReference type="SUPFAM" id="SSF101874">
    <property type="entry name" value="YceI-like"/>
    <property type="match status" value="1"/>
</dbReference>
<keyword evidence="1" id="KW-0732">Signal</keyword>
<dbReference type="Gene3D" id="2.40.128.110">
    <property type="entry name" value="Lipid/polyisoprenoid-binding, YceI-like"/>
    <property type="match status" value="1"/>
</dbReference>
<sequence>MKKVLSLAFIMLFSVSIFAQKVLVSDPAHSRIQFSVIHLTINDIVGNFDKANLNIQADEKNFLNSKLNFEVDVNSINTHIEARDNHLRSADFFDVAKYPTMTFTSTSITKGKQKNYYNVNGNLTMHGITKPVSVVLVYRGSVVNQMNKKDTHGYQVLATIKRSDFGVGPNFPEAIISDQVRIKGDFELTER</sequence>
<dbReference type="OrthoDB" id="9811006at2"/>
<evidence type="ECO:0000313" key="4">
    <source>
        <dbReference type="Proteomes" id="UP000252172"/>
    </source>
</evidence>
<gene>
    <name evidence="3" type="ORF">DQ356_00390</name>
</gene>
<reference evidence="3 4" key="1">
    <citation type="submission" date="2018-07" db="EMBL/GenBank/DDBJ databases">
        <title>Chryseobacterium lacus sp. nov., isolated from lake water.</title>
        <authorList>
            <person name="Li C.-M."/>
        </authorList>
    </citation>
    <scope>NUCLEOTIDE SEQUENCE [LARGE SCALE GENOMIC DNA]</scope>
    <source>
        <strain evidence="3 4">YLOS41</strain>
    </source>
</reference>
<feature type="domain" description="Lipid/polyisoprenoid-binding YceI-like" evidence="2">
    <location>
        <begin position="22"/>
        <end position="189"/>
    </location>
</feature>
<dbReference type="InterPro" id="IPR007372">
    <property type="entry name" value="Lipid/polyisoprenoid-bd_YceI"/>
</dbReference>
<dbReference type="SMART" id="SM00867">
    <property type="entry name" value="YceI"/>
    <property type="match status" value="1"/>
</dbReference>
<dbReference type="EMBL" id="QPIE01000001">
    <property type="protein sequence ID" value="RCU44721.1"/>
    <property type="molecule type" value="Genomic_DNA"/>
</dbReference>
<evidence type="ECO:0000313" key="3">
    <source>
        <dbReference type="EMBL" id="RCU44721.1"/>
    </source>
</evidence>
<evidence type="ECO:0000259" key="2">
    <source>
        <dbReference type="SMART" id="SM00867"/>
    </source>
</evidence>
<accession>A0A368N597</accession>
<dbReference type="AlphaFoldDB" id="A0A368N597"/>
<dbReference type="Pfam" id="PF04264">
    <property type="entry name" value="YceI"/>
    <property type="match status" value="1"/>
</dbReference>
<dbReference type="RefSeq" id="WP_114302497.1">
    <property type="nucleotide sequence ID" value="NZ_QPIE01000001.1"/>
</dbReference>
<name>A0A368N597_9FLAO</name>
<dbReference type="Proteomes" id="UP000252172">
    <property type="component" value="Unassembled WGS sequence"/>
</dbReference>
<dbReference type="PANTHER" id="PTHR34406">
    <property type="entry name" value="PROTEIN YCEI"/>
    <property type="match status" value="1"/>
</dbReference>
<dbReference type="InterPro" id="IPR036761">
    <property type="entry name" value="TTHA0802/YceI-like_sf"/>
</dbReference>
<dbReference type="PANTHER" id="PTHR34406:SF1">
    <property type="entry name" value="PROTEIN YCEI"/>
    <property type="match status" value="1"/>
</dbReference>
<organism evidence="3 4">
    <name type="scientific">Chryseobacterium lacus</name>
    <dbReference type="NCBI Taxonomy" id="2058346"/>
    <lineage>
        <taxon>Bacteria</taxon>
        <taxon>Pseudomonadati</taxon>
        <taxon>Bacteroidota</taxon>
        <taxon>Flavobacteriia</taxon>
        <taxon>Flavobacteriales</taxon>
        <taxon>Weeksellaceae</taxon>
        <taxon>Chryseobacterium group</taxon>
        <taxon>Chryseobacterium</taxon>
    </lineage>
</organism>
<keyword evidence="4" id="KW-1185">Reference proteome</keyword>